<dbReference type="CDD" id="cd20175">
    <property type="entry name" value="ThyX"/>
    <property type="match status" value="2"/>
</dbReference>
<dbReference type="GO" id="GO:0004799">
    <property type="term" value="F:thymidylate synthase activity"/>
    <property type="evidence" value="ECO:0007669"/>
    <property type="project" value="TreeGrafter"/>
</dbReference>
<dbReference type="Gene3D" id="3.30.1360.170">
    <property type="match status" value="2"/>
</dbReference>
<dbReference type="OrthoDB" id="9780625at2"/>
<name>A0A521EJ02_9BACL</name>
<dbReference type="PANTHER" id="PTHR34934">
    <property type="entry name" value="FLAVIN-DEPENDENT THYMIDYLATE SYNTHASE"/>
    <property type="match status" value="1"/>
</dbReference>
<dbReference type="GO" id="GO:0050797">
    <property type="term" value="F:thymidylate synthase (FAD) activity"/>
    <property type="evidence" value="ECO:0007669"/>
    <property type="project" value="InterPro"/>
</dbReference>
<dbReference type="GO" id="GO:0006231">
    <property type="term" value="P:dTMP biosynthetic process"/>
    <property type="evidence" value="ECO:0007669"/>
    <property type="project" value="InterPro"/>
</dbReference>
<gene>
    <name evidence="2" type="ORF">SAMN06264849_10998</name>
</gene>
<dbReference type="PROSITE" id="PS51331">
    <property type="entry name" value="THYX"/>
    <property type="match status" value="2"/>
</dbReference>
<proteinExistence type="predicted"/>
<accession>A0A521EJ02</accession>
<evidence type="ECO:0000313" key="2">
    <source>
        <dbReference type="EMBL" id="SMO83895.1"/>
    </source>
</evidence>
<dbReference type="InterPro" id="IPR036098">
    <property type="entry name" value="Thymidylate_synthase_ThyX_sf"/>
</dbReference>
<dbReference type="PANTHER" id="PTHR34934:SF1">
    <property type="entry name" value="FLAVIN-DEPENDENT THYMIDYLATE SYNTHASE"/>
    <property type="match status" value="1"/>
</dbReference>
<keyword evidence="3" id="KW-1185">Reference proteome</keyword>
<dbReference type="SUPFAM" id="SSF69796">
    <property type="entry name" value="Thymidylate synthase-complementing protein Thy1"/>
    <property type="match status" value="2"/>
</dbReference>
<dbReference type="InterPro" id="IPR003669">
    <property type="entry name" value="Thymidylate_synthase_ThyX"/>
</dbReference>
<dbReference type="GO" id="GO:0050660">
    <property type="term" value="F:flavin adenine dinucleotide binding"/>
    <property type="evidence" value="ECO:0007669"/>
    <property type="project" value="InterPro"/>
</dbReference>
<sequence length="499" mass="57754">MTQTENETVDLTRYVSNLDRNVYTIYNLPEEVIAVIFAYVSRSPASFRDNLAKLLKDDDLAVGNTPEGSFTTYSEKAARFHEKWVVGYGHSSVAEHAVAHLGVEKISRLASAELELANTFNSFTEYSQRYQRPNRGSFHVPEELDSFPELKQAFIRLNKKAFDTYEQLLAGLIPYLENTLPREKGESDKRFSSRLEKIAFEDARYVLTLATQTSLGLTGNGRALRDTLVRLLSSRYAESRTLAREMEREISQVIPTLLKHVKASDYLLSTREKLENQPLPRPESSTRGQAFDGPSARFVQLTDYSQALEILCTHLFVGEYGFSHDQAAEKARQMNFQEQEERIEETLKSIRFFDHPKDLFRHLFYAMEMTLSEANWHQLLRHNRGTHFTFGEPTVDWGYTIPPHVREAGLTEMFSQLMEDAERLFDQMQQECPNIASYCVTNAHHRMVKATANLWELYHLINLRTSPEAQWDIRSTFEQLYMELEKHHPVLARYAKRRG</sequence>
<dbReference type="AlphaFoldDB" id="A0A521EJ02"/>
<dbReference type="EMBL" id="FXTI01000009">
    <property type="protein sequence ID" value="SMO83895.1"/>
    <property type="molecule type" value="Genomic_DNA"/>
</dbReference>
<dbReference type="Proteomes" id="UP000315636">
    <property type="component" value="Unassembled WGS sequence"/>
</dbReference>
<evidence type="ECO:0000256" key="1">
    <source>
        <dbReference type="SAM" id="MobiDB-lite"/>
    </source>
</evidence>
<dbReference type="GO" id="GO:0070402">
    <property type="term" value="F:NADPH binding"/>
    <property type="evidence" value="ECO:0007669"/>
    <property type="project" value="TreeGrafter"/>
</dbReference>
<dbReference type="Pfam" id="PF02511">
    <property type="entry name" value="Thy1"/>
    <property type="match status" value="2"/>
</dbReference>
<feature type="region of interest" description="Disordered" evidence="1">
    <location>
        <begin position="272"/>
        <end position="291"/>
    </location>
</feature>
<evidence type="ECO:0000313" key="3">
    <source>
        <dbReference type="Proteomes" id="UP000315636"/>
    </source>
</evidence>
<protein>
    <submittedName>
        <fullName evidence="2">Thymidylate synthase complementing protein</fullName>
    </submittedName>
</protein>
<reference evidence="2 3" key="1">
    <citation type="submission" date="2017-05" db="EMBL/GenBank/DDBJ databases">
        <authorList>
            <person name="Varghese N."/>
            <person name="Submissions S."/>
        </authorList>
    </citation>
    <scope>NUCLEOTIDE SEQUENCE [LARGE SCALE GENOMIC DNA]</scope>
    <source>
        <strain evidence="2 3">DSM 45474</strain>
    </source>
</reference>
<organism evidence="2 3">
    <name type="scientific">Melghirimyces algeriensis</name>
    <dbReference type="NCBI Taxonomy" id="910412"/>
    <lineage>
        <taxon>Bacteria</taxon>
        <taxon>Bacillati</taxon>
        <taxon>Bacillota</taxon>
        <taxon>Bacilli</taxon>
        <taxon>Bacillales</taxon>
        <taxon>Thermoactinomycetaceae</taxon>
        <taxon>Melghirimyces</taxon>
    </lineage>
</organism>
<dbReference type="RefSeq" id="WP_142506237.1">
    <property type="nucleotide sequence ID" value="NZ_FXTI01000009.1"/>
</dbReference>